<evidence type="ECO:0008006" key="3">
    <source>
        <dbReference type="Google" id="ProtNLM"/>
    </source>
</evidence>
<dbReference type="STRING" id="1817867.A3F83_11095"/>
<protein>
    <recommendedName>
        <fullName evidence="3">Metallo-beta-lactamase domain-containing protein</fullName>
    </recommendedName>
</protein>
<dbReference type="Proteomes" id="UP000179129">
    <property type="component" value="Unassembled WGS sequence"/>
</dbReference>
<dbReference type="SUPFAM" id="SSF56281">
    <property type="entry name" value="Metallo-hydrolase/oxidoreductase"/>
    <property type="match status" value="1"/>
</dbReference>
<comment type="caution">
    <text evidence="1">The sequence shown here is derived from an EMBL/GenBank/DDBJ whole genome shotgun (WGS) entry which is preliminary data.</text>
</comment>
<proteinExistence type="predicted"/>
<dbReference type="EMBL" id="MFIX01000113">
    <property type="protein sequence ID" value="OGG04562.1"/>
    <property type="molecule type" value="Genomic_DNA"/>
</dbReference>
<name>A0A1F5YXE0_9BACT</name>
<gene>
    <name evidence="1" type="ORF">A3F83_11095</name>
</gene>
<reference evidence="1 2" key="1">
    <citation type="journal article" date="2016" name="Nat. Commun.">
        <title>Thousands of microbial genomes shed light on interconnected biogeochemical processes in an aquifer system.</title>
        <authorList>
            <person name="Anantharaman K."/>
            <person name="Brown C.T."/>
            <person name="Hug L.A."/>
            <person name="Sharon I."/>
            <person name="Castelle C.J."/>
            <person name="Probst A.J."/>
            <person name="Thomas B.C."/>
            <person name="Singh A."/>
            <person name="Wilkins M.J."/>
            <person name="Karaoz U."/>
            <person name="Brodie E.L."/>
            <person name="Williams K.H."/>
            <person name="Hubbard S.S."/>
            <person name="Banfield J.F."/>
        </authorList>
    </citation>
    <scope>NUCLEOTIDE SEQUENCE [LARGE SCALE GENOMIC DNA]</scope>
</reference>
<dbReference type="AlphaFoldDB" id="A0A1F5YXE0"/>
<accession>A0A1F5YXE0</accession>
<dbReference type="Gene3D" id="3.60.15.10">
    <property type="entry name" value="Ribonuclease Z/Hydroxyacylglutathione hydrolase-like"/>
    <property type="match status" value="1"/>
</dbReference>
<dbReference type="InterPro" id="IPR036866">
    <property type="entry name" value="RibonucZ/Hydroxyglut_hydro"/>
</dbReference>
<sequence length="169" mass="19007">MRAAIQFIQLSENPVEIGGMRVHWIFTHHPGATLGFKIEMHHKTVGYISDNEFLMGYLGDPARAMKDNTLITPFIKIVEFLSGVDLFIGEAQYTNEEYRSKIGWGHSSVSNASVLAGLAGIRKWIVAHHDPMHDDDFLMGKLSLHRQILESLSFKVDLSNAFDGLKIHC</sequence>
<evidence type="ECO:0000313" key="2">
    <source>
        <dbReference type="Proteomes" id="UP000179129"/>
    </source>
</evidence>
<organism evidence="1 2">
    <name type="scientific">Candidatus Glassbacteria bacterium RIFCSPLOWO2_12_FULL_58_11</name>
    <dbReference type="NCBI Taxonomy" id="1817867"/>
    <lineage>
        <taxon>Bacteria</taxon>
        <taxon>Candidatus Glassiibacteriota</taxon>
    </lineage>
</organism>
<evidence type="ECO:0000313" key="1">
    <source>
        <dbReference type="EMBL" id="OGG04562.1"/>
    </source>
</evidence>